<evidence type="ECO:0000313" key="3">
    <source>
        <dbReference type="Proteomes" id="UP000297643"/>
    </source>
</evidence>
<dbReference type="InterPro" id="IPR015943">
    <property type="entry name" value="WD40/YVTN_repeat-like_dom_sf"/>
</dbReference>
<dbReference type="Proteomes" id="UP000297643">
    <property type="component" value="Unassembled WGS sequence"/>
</dbReference>
<feature type="repeat" description="WD" evidence="1">
    <location>
        <begin position="38"/>
        <end position="61"/>
    </location>
</feature>
<dbReference type="AlphaFoldDB" id="A0A4R8WCC2"/>
<keyword evidence="3" id="KW-1185">Reference proteome</keyword>
<dbReference type="PROSITE" id="PS50082">
    <property type="entry name" value="WD_REPEATS_2"/>
    <property type="match status" value="1"/>
</dbReference>
<dbReference type="EMBL" id="SOFM01000009">
    <property type="protein sequence ID" value="TFC06731.1"/>
    <property type="molecule type" value="Genomic_DNA"/>
</dbReference>
<dbReference type="SUPFAM" id="SSF82171">
    <property type="entry name" value="DPP6 N-terminal domain-like"/>
    <property type="match status" value="1"/>
</dbReference>
<dbReference type="RefSeq" id="WP_134506962.1">
    <property type="nucleotide sequence ID" value="NZ_SOFM01000009.1"/>
</dbReference>
<proteinExistence type="predicted"/>
<dbReference type="InterPro" id="IPR001680">
    <property type="entry name" value="WD40_rpt"/>
</dbReference>
<sequence length="138" mass="14704">MKFSPDGSRLYASGFGPTIVIDTASGDELPRIPGNGILAVSPDGRRIATADADGAIITWDLGDWSAGFRTCMFARQTASVELDERTVGLEHSYGMTQVIVADPAAWTERACQVAGRALTEEEWGKLLGARPYAPACRG</sequence>
<reference evidence="2 3" key="1">
    <citation type="submission" date="2019-03" db="EMBL/GenBank/DDBJ databases">
        <title>Genomics of glacier-inhabiting Cryobacterium strains.</title>
        <authorList>
            <person name="Liu Q."/>
            <person name="Xin Y.-H."/>
        </authorList>
    </citation>
    <scope>NUCLEOTIDE SEQUENCE [LARGE SCALE GENOMIC DNA]</scope>
    <source>
        <strain evidence="2 3">RHLT2-21</strain>
    </source>
</reference>
<comment type="caution">
    <text evidence="2">The sequence shown here is derived from an EMBL/GenBank/DDBJ whole genome shotgun (WGS) entry which is preliminary data.</text>
</comment>
<evidence type="ECO:0000256" key="1">
    <source>
        <dbReference type="PROSITE-ProRule" id="PRU00221"/>
    </source>
</evidence>
<keyword evidence="1" id="KW-0853">WD repeat</keyword>
<evidence type="ECO:0000313" key="2">
    <source>
        <dbReference type="EMBL" id="TFC06731.1"/>
    </source>
</evidence>
<dbReference type="Gene3D" id="2.130.10.10">
    <property type="entry name" value="YVTN repeat-like/Quinoprotein amine dehydrogenase"/>
    <property type="match status" value="1"/>
</dbReference>
<gene>
    <name evidence="2" type="ORF">E3O32_03190</name>
</gene>
<name>A0A4R8WCC2_9MICO</name>
<evidence type="ECO:0008006" key="4">
    <source>
        <dbReference type="Google" id="ProtNLM"/>
    </source>
</evidence>
<accession>A0A4R8WCC2</accession>
<organism evidence="2 3">
    <name type="scientific">Cryobacterium mannosilyticum</name>
    <dbReference type="NCBI Taxonomy" id="1259190"/>
    <lineage>
        <taxon>Bacteria</taxon>
        <taxon>Bacillati</taxon>
        <taxon>Actinomycetota</taxon>
        <taxon>Actinomycetes</taxon>
        <taxon>Micrococcales</taxon>
        <taxon>Microbacteriaceae</taxon>
        <taxon>Cryobacterium</taxon>
    </lineage>
</organism>
<protein>
    <recommendedName>
        <fullName evidence="4">WD40 repeat domain-containing protein</fullName>
    </recommendedName>
</protein>